<dbReference type="OrthoDB" id="9797538at2"/>
<evidence type="ECO:0000256" key="2">
    <source>
        <dbReference type="ARBA" id="ARBA00023002"/>
    </source>
</evidence>
<gene>
    <name evidence="5" type="ORF">D7D94_08660</name>
</gene>
<dbReference type="SUPFAM" id="SSF51735">
    <property type="entry name" value="NAD(P)-binding Rossmann-fold domains"/>
    <property type="match status" value="1"/>
</dbReference>
<dbReference type="InterPro" id="IPR057326">
    <property type="entry name" value="KR_dom"/>
</dbReference>
<proteinExistence type="inferred from homology"/>
<reference evidence="5 6" key="1">
    <citation type="submission" date="2018-09" db="EMBL/GenBank/DDBJ databases">
        <title>Whole genome sequencing of Microbacterium oryzae strain MB-10T.</title>
        <authorList>
            <person name="Das S.K."/>
        </authorList>
    </citation>
    <scope>NUCLEOTIDE SEQUENCE [LARGE SCALE GENOMIC DNA]</scope>
    <source>
        <strain evidence="5 6">MB-10</strain>
    </source>
</reference>
<dbReference type="AlphaFoldDB" id="A0A6I6DS15"/>
<dbReference type="InterPro" id="IPR036291">
    <property type="entry name" value="NAD(P)-bd_dom_sf"/>
</dbReference>
<sequence length="261" mass="27474">MTSSPRQLQTALITGASSGLGAEFAAQLAARGSDLVLVARREDRLRELADRLEREHGVRVRVVPLDLAADDAASTLRKRLEADGVRIDGLVNNAGFGMRGALAEADPERLDAMVRTNVGALTALTREFLPDILTAHGALVNVASTAAYQPCPGMAAYGASKAFVLSFTEAIAEETRGSGARVLAISPGPTRTEFFDEIGTRAAAFRRQQSVDEVVRRALDAVDAPAGPPSVVSGRLNAVAAGVVRLLPRRLALRISGKVLA</sequence>
<accession>A0A6I6DS15</accession>
<evidence type="ECO:0000256" key="1">
    <source>
        <dbReference type="ARBA" id="ARBA00006484"/>
    </source>
</evidence>
<organism evidence="5 6">
    <name type="scientific">Microbacterium oryzae</name>
    <dbReference type="NCBI Taxonomy" id="743009"/>
    <lineage>
        <taxon>Bacteria</taxon>
        <taxon>Bacillati</taxon>
        <taxon>Actinomycetota</taxon>
        <taxon>Actinomycetes</taxon>
        <taxon>Micrococcales</taxon>
        <taxon>Microbacteriaceae</taxon>
        <taxon>Microbacterium</taxon>
    </lineage>
</organism>
<evidence type="ECO:0000313" key="6">
    <source>
        <dbReference type="Proteomes" id="UP000422989"/>
    </source>
</evidence>
<dbReference type="Pfam" id="PF00106">
    <property type="entry name" value="adh_short"/>
    <property type="match status" value="1"/>
</dbReference>
<dbReference type="PANTHER" id="PTHR42901:SF1">
    <property type="entry name" value="ALCOHOL DEHYDROGENASE"/>
    <property type="match status" value="1"/>
</dbReference>
<dbReference type="InterPro" id="IPR002347">
    <property type="entry name" value="SDR_fam"/>
</dbReference>
<dbReference type="EMBL" id="CP032550">
    <property type="protein sequence ID" value="QGU27732.1"/>
    <property type="molecule type" value="Genomic_DNA"/>
</dbReference>
<keyword evidence="2" id="KW-0560">Oxidoreductase</keyword>
<dbReference type="CDD" id="cd05233">
    <property type="entry name" value="SDR_c"/>
    <property type="match status" value="1"/>
</dbReference>
<dbReference type="PRINTS" id="PR00081">
    <property type="entry name" value="GDHRDH"/>
</dbReference>
<keyword evidence="6" id="KW-1185">Reference proteome</keyword>
<dbReference type="PANTHER" id="PTHR42901">
    <property type="entry name" value="ALCOHOL DEHYDROGENASE"/>
    <property type="match status" value="1"/>
</dbReference>
<dbReference type="SMART" id="SM00822">
    <property type="entry name" value="PKS_KR"/>
    <property type="match status" value="1"/>
</dbReference>
<dbReference type="PIRSF" id="PIRSF000126">
    <property type="entry name" value="11-beta-HSD1"/>
    <property type="match status" value="1"/>
</dbReference>
<dbReference type="KEGG" id="moj:D7D94_08660"/>
<evidence type="ECO:0000313" key="5">
    <source>
        <dbReference type="EMBL" id="QGU27732.1"/>
    </source>
</evidence>
<comment type="similarity">
    <text evidence="1 3">Belongs to the short-chain dehydrogenases/reductases (SDR) family.</text>
</comment>
<dbReference type="PROSITE" id="PS00061">
    <property type="entry name" value="ADH_SHORT"/>
    <property type="match status" value="1"/>
</dbReference>
<dbReference type="RefSeq" id="WP_156242233.1">
    <property type="nucleotide sequence ID" value="NZ_BAAAZL010000004.1"/>
</dbReference>
<dbReference type="InterPro" id="IPR020904">
    <property type="entry name" value="Sc_DH/Rdtase_CS"/>
</dbReference>
<evidence type="ECO:0000256" key="3">
    <source>
        <dbReference type="RuleBase" id="RU000363"/>
    </source>
</evidence>
<dbReference type="GO" id="GO:0016491">
    <property type="term" value="F:oxidoreductase activity"/>
    <property type="evidence" value="ECO:0007669"/>
    <property type="project" value="UniProtKB-KW"/>
</dbReference>
<protein>
    <submittedName>
        <fullName evidence="5">SDR family oxidoreductase</fullName>
    </submittedName>
</protein>
<dbReference type="PRINTS" id="PR00080">
    <property type="entry name" value="SDRFAMILY"/>
</dbReference>
<feature type="domain" description="Ketoreductase" evidence="4">
    <location>
        <begin position="9"/>
        <end position="192"/>
    </location>
</feature>
<name>A0A6I6DS15_9MICO</name>
<evidence type="ECO:0000259" key="4">
    <source>
        <dbReference type="SMART" id="SM00822"/>
    </source>
</evidence>
<dbReference type="Gene3D" id="3.40.50.720">
    <property type="entry name" value="NAD(P)-binding Rossmann-like Domain"/>
    <property type="match status" value="1"/>
</dbReference>
<dbReference type="Proteomes" id="UP000422989">
    <property type="component" value="Chromosome"/>
</dbReference>